<keyword evidence="3" id="KW-0732">Signal</keyword>
<dbReference type="GO" id="GO:1904680">
    <property type="term" value="F:peptide transmembrane transporter activity"/>
    <property type="evidence" value="ECO:0007669"/>
    <property type="project" value="TreeGrafter"/>
</dbReference>
<dbReference type="PANTHER" id="PTHR30290:SF9">
    <property type="entry name" value="OLIGOPEPTIDE-BINDING PROTEIN APPA"/>
    <property type="match status" value="1"/>
</dbReference>
<keyword evidence="7" id="KW-1185">Reference proteome</keyword>
<dbReference type="RefSeq" id="WP_058580201.1">
    <property type="nucleotide sequence ID" value="NZ_LOPU01000004.1"/>
</dbReference>
<feature type="compositionally biased region" description="Low complexity" evidence="4">
    <location>
        <begin position="52"/>
        <end position="73"/>
    </location>
</feature>
<keyword evidence="2" id="KW-0813">Transport</keyword>
<evidence type="ECO:0000256" key="2">
    <source>
        <dbReference type="ARBA" id="ARBA00022448"/>
    </source>
</evidence>
<dbReference type="Proteomes" id="UP000054387">
    <property type="component" value="Unassembled WGS sequence"/>
</dbReference>
<feature type="region of interest" description="Disordered" evidence="4">
    <location>
        <begin position="36"/>
        <end position="90"/>
    </location>
</feature>
<evidence type="ECO:0000259" key="5">
    <source>
        <dbReference type="Pfam" id="PF00496"/>
    </source>
</evidence>
<evidence type="ECO:0000256" key="1">
    <source>
        <dbReference type="ARBA" id="ARBA00005695"/>
    </source>
</evidence>
<dbReference type="SUPFAM" id="SSF53850">
    <property type="entry name" value="Periplasmic binding protein-like II"/>
    <property type="match status" value="1"/>
</dbReference>
<dbReference type="InterPro" id="IPR039424">
    <property type="entry name" value="SBP_5"/>
</dbReference>
<dbReference type="OrthoDB" id="233597at2157"/>
<gene>
    <name evidence="6" type="ORF">AUR64_04225</name>
</gene>
<comment type="similarity">
    <text evidence="1">Belongs to the bacterial solute-binding protein 5 family.</text>
</comment>
<evidence type="ECO:0000256" key="4">
    <source>
        <dbReference type="SAM" id="MobiDB-lite"/>
    </source>
</evidence>
<comment type="caution">
    <text evidence="6">The sequence shown here is derived from an EMBL/GenBank/DDBJ whole genome shotgun (WGS) entry which is preliminary data.</text>
</comment>
<proteinExistence type="inferred from homology"/>
<dbReference type="EMBL" id="LOPU01000004">
    <property type="protein sequence ID" value="KTG11467.1"/>
    <property type="molecule type" value="Genomic_DNA"/>
</dbReference>
<dbReference type="Gene3D" id="3.10.105.10">
    <property type="entry name" value="Dipeptide-binding Protein, Domain 3"/>
    <property type="match status" value="1"/>
</dbReference>
<protein>
    <submittedName>
        <fullName evidence="6">ABC transporter substrate-binding protein</fullName>
    </submittedName>
</protein>
<dbReference type="GO" id="GO:0015833">
    <property type="term" value="P:peptide transport"/>
    <property type="evidence" value="ECO:0007669"/>
    <property type="project" value="TreeGrafter"/>
</dbReference>
<dbReference type="AlphaFoldDB" id="A0A0W1RDX3"/>
<dbReference type="PANTHER" id="PTHR30290">
    <property type="entry name" value="PERIPLASMIC BINDING COMPONENT OF ABC TRANSPORTER"/>
    <property type="match status" value="1"/>
</dbReference>
<reference evidence="6 7" key="1">
    <citation type="submission" date="2015-12" db="EMBL/GenBank/DDBJ databases">
        <title>Haloprofundus marisrubri gen. nov., sp. nov., an extremely halophilic archaeon isolated from the Discovery deep brine-seawater interface in the Red Sea.</title>
        <authorList>
            <person name="Zhang G."/>
            <person name="Stingl U."/>
            <person name="Rashid M."/>
        </authorList>
    </citation>
    <scope>NUCLEOTIDE SEQUENCE [LARGE SCALE GENOMIC DNA]</scope>
    <source>
        <strain evidence="6 7">SB9</strain>
    </source>
</reference>
<dbReference type="InterPro" id="IPR000914">
    <property type="entry name" value="SBP_5_dom"/>
</dbReference>
<evidence type="ECO:0000313" key="7">
    <source>
        <dbReference type="Proteomes" id="UP000054387"/>
    </source>
</evidence>
<name>A0A0W1RDX3_9EURY</name>
<dbReference type="Pfam" id="PF00496">
    <property type="entry name" value="SBP_bac_5"/>
    <property type="match status" value="1"/>
</dbReference>
<sequence>MVSNNHDAADESGTAGFTRRQWLAIGSSAAISGIAGCGSGQNPNETPVTAEGDGTSSSDSSSTNSDSSSQGGDPVTTTMSMRAPVSWTPKNSNINPFATQGDIEYWMEYMWWESPVYPNAVGETMYWVADEINVVDGGCAVEIKLRDDYTWWDGSPVTAQDYYTTKLLQDYKENGGPDQTDDSWELVDDYTVKNILSGPANPSTKKSEYYTPIARHSYFKSWLEKFQDAGNENGIKEVANELNTHKITLQDVVDNDLGAGLWKPTQMDPTQVVHKKYQDHPRADWTNLDTFHWRLISEKQKAIQALRAGQLDYGDKTVNQALQSNSLEEFSNFSIGGMPKLTMNFNNEHLARRPVRRAIAYLVDSEEVVKVIKSSHGIEYGVHEDVIGMSKGLSNQWLDDSFLSNLINYGTKSQPEKAKETLEAAGYSKQGGVWADENGSKIEGLKYLTPPWNIYKTVGKYFSPKLNEFGIDNKLIIPSSSGFWKRWSETFDFDLANWFTYASHPAYAYSCTGARGIGIYRDYVEQSESSSGGSCQVDRSAPTLTRDTSEKLGHKIRPQFPSEVGSMEMSGSGQTLEPIKWNNIMTQTQSREEVVDLTKKLAWFMNWQVPHVGFYDEVKTYWGNTNKFNFPVPGEPGDYPNAERVLPEHKTTAMEFFMKGLISAKTK</sequence>
<accession>A0A0W1RDX3</accession>
<dbReference type="Gene3D" id="3.40.190.10">
    <property type="entry name" value="Periplasmic binding protein-like II"/>
    <property type="match status" value="1"/>
</dbReference>
<feature type="domain" description="Solute-binding protein family 5" evidence="5">
    <location>
        <begin position="126"/>
        <end position="509"/>
    </location>
</feature>
<organism evidence="6 7">
    <name type="scientific">Haloprofundus marisrubri</name>
    <dbReference type="NCBI Taxonomy" id="1514971"/>
    <lineage>
        <taxon>Archaea</taxon>
        <taxon>Methanobacteriati</taxon>
        <taxon>Methanobacteriota</taxon>
        <taxon>Stenosarchaea group</taxon>
        <taxon>Halobacteria</taxon>
        <taxon>Halobacteriales</taxon>
        <taxon>Haloferacaceae</taxon>
        <taxon>Haloprofundus</taxon>
    </lineage>
</organism>
<evidence type="ECO:0000256" key="3">
    <source>
        <dbReference type="ARBA" id="ARBA00022729"/>
    </source>
</evidence>
<evidence type="ECO:0000313" key="6">
    <source>
        <dbReference type="EMBL" id="KTG11467.1"/>
    </source>
</evidence>
<dbReference type="STRING" id="1514971.AUR64_04225"/>